<name>A0AAV0W6A9_9HEMI</name>
<keyword evidence="2" id="KW-0732">Signal</keyword>
<feature type="region of interest" description="Disordered" evidence="1">
    <location>
        <begin position="123"/>
        <end position="145"/>
    </location>
</feature>
<protein>
    <submittedName>
        <fullName evidence="3">Uncharacterized protein</fullName>
    </submittedName>
</protein>
<comment type="caution">
    <text evidence="3">The sequence shown here is derived from an EMBL/GenBank/DDBJ whole genome shotgun (WGS) entry which is preliminary data.</text>
</comment>
<evidence type="ECO:0000256" key="1">
    <source>
        <dbReference type="SAM" id="MobiDB-lite"/>
    </source>
</evidence>
<accession>A0AAV0W6A9</accession>
<sequence>MNINYAQGIVLIVLACVLHTNCAKSDKNLEKVTSKSNPKDGEKSLDVKKNEGDAETMLLNIATIIQGCIDERTMNNKEFKIKLDNLYRNLVMKRINKLITKLTTKVNDIKKKYEKDVEVLKIMNSMPDSGSSKNDNKKSKKSNKK</sequence>
<organism evidence="3 4">
    <name type="scientific">Macrosiphum euphorbiae</name>
    <name type="common">potato aphid</name>
    <dbReference type="NCBI Taxonomy" id="13131"/>
    <lineage>
        <taxon>Eukaryota</taxon>
        <taxon>Metazoa</taxon>
        <taxon>Ecdysozoa</taxon>
        <taxon>Arthropoda</taxon>
        <taxon>Hexapoda</taxon>
        <taxon>Insecta</taxon>
        <taxon>Pterygota</taxon>
        <taxon>Neoptera</taxon>
        <taxon>Paraneoptera</taxon>
        <taxon>Hemiptera</taxon>
        <taxon>Sternorrhyncha</taxon>
        <taxon>Aphidomorpha</taxon>
        <taxon>Aphidoidea</taxon>
        <taxon>Aphididae</taxon>
        <taxon>Macrosiphini</taxon>
        <taxon>Macrosiphum</taxon>
    </lineage>
</organism>
<gene>
    <name evidence="3" type="ORF">MEUPH1_LOCUS7768</name>
</gene>
<feature type="signal peptide" evidence="2">
    <location>
        <begin position="1"/>
        <end position="22"/>
    </location>
</feature>
<evidence type="ECO:0000313" key="3">
    <source>
        <dbReference type="EMBL" id="CAI6351420.1"/>
    </source>
</evidence>
<dbReference type="EMBL" id="CARXXK010000001">
    <property type="protein sequence ID" value="CAI6351420.1"/>
    <property type="molecule type" value="Genomic_DNA"/>
</dbReference>
<evidence type="ECO:0000313" key="4">
    <source>
        <dbReference type="Proteomes" id="UP001160148"/>
    </source>
</evidence>
<dbReference type="AlphaFoldDB" id="A0AAV0W6A9"/>
<keyword evidence="4" id="KW-1185">Reference proteome</keyword>
<dbReference type="Proteomes" id="UP001160148">
    <property type="component" value="Unassembled WGS sequence"/>
</dbReference>
<reference evidence="3 4" key="1">
    <citation type="submission" date="2023-01" db="EMBL/GenBank/DDBJ databases">
        <authorList>
            <person name="Whitehead M."/>
        </authorList>
    </citation>
    <scope>NUCLEOTIDE SEQUENCE [LARGE SCALE GENOMIC DNA]</scope>
</reference>
<evidence type="ECO:0000256" key="2">
    <source>
        <dbReference type="SAM" id="SignalP"/>
    </source>
</evidence>
<proteinExistence type="predicted"/>
<feature type="chain" id="PRO_5043572514" evidence="2">
    <location>
        <begin position="23"/>
        <end position="145"/>
    </location>
</feature>